<evidence type="ECO:0008006" key="4">
    <source>
        <dbReference type="Google" id="ProtNLM"/>
    </source>
</evidence>
<protein>
    <recommendedName>
        <fullName evidence="4">Ricin B lectin domain-containing protein</fullName>
    </recommendedName>
</protein>
<evidence type="ECO:0000256" key="1">
    <source>
        <dbReference type="SAM" id="SignalP"/>
    </source>
</evidence>
<reference evidence="2" key="1">
    <citation type="submission" date="2021-01" db="EMBL/GenBank/DDBJ databases">
        <authorList>
            <person name="Kaushik A."/>
        </authorList>
    </citation>
    <scope>NUCLEOTIDE SEQUENCE</scope>
    <source>
        <strain evidence="2">AG6-10EEA</strain>
    </source>
</reference>
<keyword evidence="1" id="KW-0732">Signal</keyword>
<evidence type="ECO:0000313" key="3">
    <source>
        <dbReference type="Proteomes" id="UP000663853"/>
    </source>
</evidence>
<comment type="caution">
    <text evidence="2">The sequence shown here is derived from an EMBL/GenBank/DDBJ whole genome shotgun (WGS) entry which is preliminary data.</text>
</comment>
<proteinExistence type="predicted"/>
<dbReference type="Proteomes" id="UP000663853">
    <property type="component" value="Unassembled WGS sequence"/>
</dbReference>
<gene>
    <name evidence="2" type="ORF">RDB_LOCUS12784</name>
</gene>
<accession>A0A8H2XBB4</accession>
<dbReference type="EMBL" id="CAJMXA010000216">
    <property type="protein sequence ID" value="CAE6421466.1"/>
    <property type="molecule type" value="Genomic_DNA"/>
</dbReference>
<sequence>MARFSIPIAHLTLLLVALQFIQVAAELSNGVYMISQTPIVQLGNTTYYLSLAGISEKVQLRKKEGRSTQKWEIMNTPGGVTLKNVAFGCYGYVGSLRDVLPIGAPLFCSPDSDLAQVFQPKQDEDGTYRFEHFNRSEPSLFYLMHTVPLGLSLGKKDTYGNISFVPFATKFATNFWFEPIGEIEE</sequence>
<organism evidence="2 3">
    <name type="scientific">Rhizoctonia solani</name>
    <dbReference type="NCBI Taxonomy" id="456999"/>
    <lineage>
        <taxon>Eukaryota</taxon>
        <taxon>Fungi</taxon>
        <taxon>Dikarya</taxon>
        <taxon>Basidiomycota</taxon>
        <taxon>Agaricomycotina</taxon>
        <taxon>Agaricomycetes</taxon>
        <taxon>Cantharellales</taxon>
        <taxon>Ceratobasidiaceae</taxon>
        <taxon>Rhizoctonia</taxon>
    </lineage>
</organism>
<evidence type="ECO:0000313" key="2">
    <source>
        <dbReference type="EMBL" id="CAE6421466.1"/>
    </source>
</evidence>
<dbReference type="AlphaFoldDB" id="A0A8H2XBB4"/>
<feature type="chain" id="PRO_5034643302" description="Ricin B lectin domain-containing protein" evidence="1">
    <location>
        <begin position="26"/>
        <end position="185"/>
    </location>
</feature>
<feature type="signal peptide" evidence="1">
    <location>
        <begin position="1"/>
        <end position="25"/>
    </location>
</feature>
<name>A0A8H2XBB4_9AGAM</name>